<dbReference type="SUPFAM" id="SSF52266">
    <property type="entry name" value="SGNH hydrolase"/>
    <property type="match status" value="1"/>
</dbReference>
<evidence type="ECO:0000256" key="1">
    <source>
        <dbReference type="SAM" id="MobiDB-lite"/>
    </source>
</evidence>
<gene>
    <name evidence="2" type="ORF">pdam_00019965</name>
</gene>
<reference evidence="2 3" key="1">
    <citation type="journal article" date="2018" name="Sci. Rep.">
        <title>Comparative analysis of the Pocillopora damicornis genome highlights role of immune system in coral evolution.</title>
        <authorList>
            <person name="Cunning R."/>
            <person name="Bay R.A."/>
            <person name="Gillette P."/>
            <person name="Baker A.C."/>
            <person name="Traylor-Knowles N."/>
        </authorList>
    </citation>
    <scope>NUCLEOTIDE SEQUENCE [LARGE SCALE GENOMIC DNA]</scope>
    <source>
        <strain evidence="2">RSMAS</strain>
        <tissue evidence="2">Whole animal</tissue>
    </source>
</reference>
<evidence type="ECO:0000313" key="2">
    <source>
        <dbReference type="EMBL" id="RMX45702.1"/>
    </source>
</evidence>
<dbReference type="EMBL" id="RCHS01002791">
    <property type="protein sequence ID" value="RMX45702.1"/>
    <property type="molecule type" value="Genomic_DNA"/>
</dbReference>
<accession>A0A3M6TWF1</accession>
<name>A0A3M6TWF1_POCDA</name>
<dbReference type="Proteomes" id="UP000275408">
    <property type="component" value="Unassembled WGS sequence"/>
</dbReference>
<evidence type="ECO:0008006" key="4">
    <source>
        <dbReference type="Google" id="ProtNLM"/>
    </source>
</evidence>
<protein>
    <recommendedName>
        <fullName evidence="4">Endonuclease/exonuclease/phosphatase domain-containing protein</fullName>
    </recommendedName>
</protein>
<feature type="region of interest" description="Disordered" evidence="1">
    <location>
        <begin position="1"/>
        <end position="24"/>
    </location>
</feature>
<keyword evidence="3" id="KW-1185">Reference proteome</keyword>
<dbReference type="STRING" id="46731.A0A3M6TWF1"/>
<organism evidence="2 3">
    <name type="scientific">Pocillopora damicornis</name>
    <name type="common">Cauliflower coral</name>
    <name type="synonym">Millepora damicornis</name>
    <dbReference type="NCBI Taxonomy" id="46731"/>
    <lineage>
        <taxon>Eukaryota</taxon>
        <taxon>Metazoa</taxon>
        <taxon>Cnidaria</taxon>
        <taxon>Anthozoa</taxon>
        <taxon>Hexacorallia</taxon>
        <taxon>Scleractinia</taxon>
        <taxon>Astrocoeniina</taxon>
        <taxon>Pocilloporidae</taxon>
        <taxon>Pocillopora</taxon>
    </lineage>
</organism>
<dbReference type="PANTHER" id="PTHR33776:SF3">
    <property type="entry name" value="PHD-TYPE DOMAIN-CONTAINING PROTEIN"/>
    <property type="match status" value="1"/>
</dbReference>
<comment type="caution">
    <text evidence="2">The sequence shown here is derived from an EMBL/GenBank/DDBJ whole genome shotgun (WGS) entry which is preliminary data.</text>
</comment>
<dbReference type="Gene3D" id="3.40.50.12690">
    <property type="match status" value="1"/>
</dbReference>
<dbReference type="AlphaFoldDB" id="A0A3M6TWF1"/>
<sequence>MPRNKKRERQLPVGGKMSARNSTDIAPQRIITSGPLSSLTVGHRVVVKPFPGATIGDMRSHVVPTIDKSPDQICRHVGTNDLKSSTPSDVVDAIIDLARGVENAYESQVVISELTARNDDYCDAVKARHDTDLPVLQPIQLFSSNESFIGKLDSLDLEYYLLGGLNCNLVSPTPDANTYRLLEISDLYGLKQLINEPTRVTESSSTLIDLIYTNYADRVCFSGVSHIAISDHSLVYVYRKISSDLPSKGHSSISYRNFRNLKSLNKTDRSMNQKFQIWHSLTGKKICARR</sequence>
<dbReference type="PANTHER" id="PTHR33776">
    <property type="entry name" value="ENDO/EXONUCLEASE/PHOSPHATASE DOMAIN-CONTAINING PROTEIN"/>
    <property type="match status" value="1"/>
</dbReference>
<evidence type="ECO:0000313" key="3">
    <source>
        <dbReference type="Proteomes" id="UP000275408"/>
    </source>
</evidence>
<proteinExistence type="predicted"/>